<reference evidence="2 3" key="2">
    <citation type="journal article" date="2016" name="Genome Announc.">
        <title>Complete Genome Sequence of Algoriphagus sp. Strain M8-2, Isolated from a Brackish Lake.</title>
        <authorList>
            <person name="Muraguchi Y."/>
            <person name="Kushimoto K."/>
            <person name="Ohtsubo Y."/>
            <person name="Suzuki T."/>
            <person name="Dohra H."/>
            <person name="Kimbara K."/>
            <person name="Shintani M."/>
        </authorList>
    </citation>
    <scope>NUCLEOTIDE SEQUENCE [LARGE SCALE GENOMIC DNA]</scope>
    <source>
        <strain evidence="2 3">M8-2</strain>
    </source>
</reference>
<name>A0A142ERT6_9BACT</name>
<feature type="transmembrane region" description="Helical" evidence="1">
    <location>
        <begin position="50"/>
        <end position="70"/>
    </location>
</feature>
<protein>
    <submittedName>
        <fullName evidence="2">Uncharacterized protein</fullName>
    </submittedName>
</protein>
<dbReference type="Proteomes" id="UP000073816">
    <property type="component" value="Chromosome"/>
</dbReference>
<feature type="transmembrane region" description="Helical" evidence="1">
    <location>
        <begin position="121"/>
        <end position="138"/>
    </location>
</feature>
<feature type="transmembrane region" description="Helical" evidence="1">
    <location>
        <begin position="16"/>
        <end position="35"/>
    </location>
</feature>
<dbReference type="RefSeq" id="WP_067549656.1">
    <property type="nucleotide sequence ID" value="NZ_CP012836.1"/>
</dbReference>
<evidence type="ECO:0000313" key="3">
    <source>
        <dbReference type="Proteomes" id="UP000073816"/>
    </source>
</evidence>
<proteinExistence type="predicted"/>
<reference evidence="3" key="1">
    <citation type="submission" date="2015-09" db="EMBL/GenBank/DDBJ databases">
        <title>Complete sequence of Algoriphagus sp. M8-2.</title>
        <authorList>
            <person name="Shintani M."/>
        </authorList>
    </citation>
    <scope>NUCLEOTIDE SEQUENCE [LARGE SCALE GENOMIC DNA]</scope>
    <source>
        <strain evidence="3">M8-2</strain>
    </source>
</reference>
<keyword evidence="3" id="KW-1185">Reference proteome</keyword>
<keyword evidence="1" id="KW-0472">Membrane</keyword>
<dbReference type="STRING" id="1727163.AO498_15410"/>
<organism evidence="2 3">
    <name type="scientific">Algoriphagus sanaruensis</name>
    <dbReference type="NCBI Taxonomy" id="1727163"/>
    <lineage>
        <taxon>Bacteria</taxon>
        <taxon>Pseudomonadati</taxon>
        <taxon>Bacteroidota</taxon>
        <taxon>Cytophagia</taxon>
        <taxon>Cytophagales</taxon>
        <taxon>Cyclobacteriaceae</taxon>
        <taxon>Algoriphagus</taxon>
    </lineage>
</organism>
<evidence type="ECO:0000256" key="1">
    <source>
        <dbReference type="SAM" id="Phobius"/>
    </source>
</evidence>
<keyword evidence="1" id="KW-0812">Transmembrane</keyword>
<dbReference type="OrthoDB" id="839615at2"/>
<dbReference type="EMBL" id="CP012836">
    <property type="protein sequence ID" value="AMQ57841.1"/>
    <property type="molecule type" value="Genomic_DNA"/>
</dbReference>
<sequence>MESDQLKKIYRDADRLGMIVMILALPLFGIIYLYHSSGNLPNNLPQYEGFFGGGLLVFSLTILAGQYWIFHQRLKKARLQDLLLEKVTIYAQATKQRFLFLLLASVASSAGLFYSGNPGHIFSFALCLVFFSLAKPSADRISRLLKLKKEDRELVREAARPD</sequence>
<feature type="transmembrane region" description="Helical" evidence="1">
    <location>
        <begin position="98"/>
        <end position="115"/>
    </location>
</feature>
<accession>A0A142ERT6</accession>
<dbReference type="KEGG" id="alm:AO498_15410"/>
<gene>
    <name evidence="2" type="ORF">AO498_15410</name>
</gene>
<dbReference type="AlphaFoldDB" id="A0A142ERT6"/>
<evidence type="ECO:0000313" key="2">
    <source>
        <dbReference type="EMBL" id="AMQ57841.1"/>
    </source>
</evidence>
<dbReference type="PATRIC" id="fig|1727163.4.peg.3235"/>
<keyword evidence="1" id="KW-1133">Transmembrane helix</keyword>